<evidence type="ECO:0000256" key="1">
    <source>
        <dbReference type="SAM" id="Phobius"/>
    </source>
</evidence>
<dbReference type="EMBL" id="CDGJ01000015">
    <property type="protein sequence ID" value="CEJ06091.1"/>
    <property type="molecule type" value="Genomic_DNA"/>
</dbReference>
<dbReference type="KEGG" id="aacx:DEACI_0968"/>
<name>A0A8S0Y247_9FIRM</name>
<feature type="transmembrane region" description="Helical" evidence="1">
    <location>
        <begin position="47"/>
        <end position="68"/>
    </location>
</feature>
<protein>
    <submittedName>
        <fullName evidence="2">Uncharacterized protein</fullName>
    </submittedName>
</protein>
<reference evidence="3" key="1">
    <citation type="submission" date="2014-11" db="EMBL/GenBank/DDBJ databases">
        <authorList>
            <person name="Hornung B.V."/>
        </authorList>
    </citation>
    <scope>NUCLEOTIDE SEQUENCE</scope>
    <source>
        <strain evidence="3">INE</strain>
    </source>
</reference>
<reference evidence="2" key="2">
    <citation type="submission" date="2020-01" db="EMBL/GenBank/DDBJ databases">
        <authorList>
            <person name="Hornung B."/>
        </authorList>
    </citation>
    <scope>NUCLEOTIDE SEQUENCE</scope>
    <source>
        <strain evidence="2">PacBioINE</strain>
    </source>
</reference>
<evidence type="ECO:0000313" key="3">
    <source>
        <dbReference type="EMBL" id="CEJ06091.1"/>
    </source>
</evidence>
<dbReference type="EMBL" id="LR746496">
    <property type="protein sequence ID" value="CAA7600315.1"/>
    <property type="molecule type" value="Genomic_DNA"/>
</dbReference>
<dbReference type="Proteomes" id="UP001071230">
    <property type="component" value="Unassembled WGS sequence"/>
</dbReference>
<accession>A0A8S0Y247</accession>
<proteinExistence type="predicted"/>
<organism evidence="2">
    <name type="scientific">Acididesulfobacillus acetoxydans</name>
    <dbReference type="NCBI Taxonomy" id="1561005"/>
    <lineage>
        <taxon>Bacteria</taxon>
        <taxon>Bacillati</taxon>
        <taxon>Bacillota</taxon>
        <taxon>Clostridia</taxon>
        <taxon>Eubacteriales</taxon>
        <taxon>Peptococcaceae</taxon>
        <taxon>Acididesulfobacillus</taxon>
    </lineage>
</organism>
<dbReference type="RefSeq" id="WP_240984006.1">
    <property type="nucleotide sequence ID" value="NZ_CDGJ01000015.1"/>
</dbReference>
<dbReference type="AlphaFoldDB" id="A0A8S0Y247"/>
<evidence type="ECO:0000313" key="4">
    <source>
        <dbReference type="Proteomes" id="UP001071230"/>
    </source>
</evidence>
<gene>
    <name evidence="3" type="ORF">DEACI_0537</name>
    <name evidence="2" type="ORF">DEACI_0968</name>
</gene>
<keyword evidence="1" id="KW-0472">Membrane</keyword>
<keyword evidence="1" id="KW-0812">Transmembrane</keyword>
<dbReference type="Proteomes" id="UP000836597">
    <property type="component" value="Chromosome"/>
</dbReference>
<keyword evidence="4" id="KW-1185">Reference proteome</keyword>
<sequence length="87" mass="9625">MSETDTPGTVNEEGKDPLAEEDAIPAMQWCEPAPAGFDWIRYTKVTLTLVSLIILLVLATVIVGLQSWNPGPLAGWMQRLISFRLLK</sequence>
<evidence type="ECO:0000313" key="2">
    <source>
        <dbReference type="EMBL" id="CAA7600315.1"/>
    </source>
</evidence>
<keyword evidence="1" id="KW-1133">Transmembrane helix</keyword>